<dbReference type="EMBL" id="RJVP01000005">
    <property type="protein sequence ID" value="ROH85416.1"/>
    <property type="molecule type" value="Genomic_DNA"/>
</dbReference>
<dbReference type="SUPFAM" id="SSF116922">
    <property type="entry name" value="YugE-like"/>
    <property type="match status" value="1"/>
</dbReference>
<name>A0A3N0UXY0_9PROT</name>
<protein>
    <submittedName>
        <fullName evidence="1">Uncharacterized protein</fullName>
    </submittedName>
</protein>
<keyword evidence="2" id="KW-1185">Reference proteome</keyword>
<dbReference type="Gene3D" id="1.10.340.20">
    <property type="entry name" value="Apc36109-like domain"/>
    <property type="match status" value="1"/>
</dbReference>
<dbReference type="InterPro" id="IPR023162">
    <property type="entry name" value="Apc36109-like_dom_sf"/>
</dbReference>
<dbReference type="AlphaFoldDB" id="A0A3N0UXY0"/>
<organism evidence="1 2">
    <name type="scientific">Pseudomethylobacillus aquaticus</name>
    <dbReference type="NCBI Taxonomy" id="2676064"/>
    <lineage>
        <taxon>Bacteria</taxon>
        <taxon>Pseudomonadati</taxon>
        <taxon>Pseudomonadota</taxon>
        <taxon>Betaproteobacteria</taxon>
        <taxon>Nitrosomonadales</taxon>
        <taxon>Methylophilaceae</taxon>
        <taxon>Pseudomethylobacillus</taxon>
    </lineage>
</organism>
<evidence type="ECO:0000313" key="2">
    <source>
        <dbReference type="Proteomes" id="UP000275137"/>
    </source>
</evidence>
<dbReference type="Proteomes" id="UP000275137">
    <property type="component" value="Unassembled WGS sequence"/>
</dbReference>
<evidence type="ECO:0000313" key="1">
    <source>
        <dbReference type="EMBL" id="ROH85416.1"/>
    </source>
</evidence>
<sequence>MSVDNISRILFECDPMNINCVTNTDEYDPEARDIMKLKPDIHSIEALQAGVVDVFQYWFGKDLEITDVQYEEIATKIWEEWNPENQG</sequence>
<comment type="caution">
    <text evidence="1">The sequence shown here is derived from an EMBL/GenBank/DDBJ whole genome shotgun (WGS) entry which is preliminary data.</text>
</comment>
<accession>A0A3N0UXY0</accession>
<gene>
    <name evidence="1" type="ORF">ED236_09465</name>
</gene>
<dbReference type="RefSeq" id="WP_123237736.1">
    <property type="nucleotide sequence ID" value="NZ_RJVP01000005.1"/>
</dbReference>
<reference evidence="1 2" key="1">
    <citation type="submission" date="2018-10" db="EMBL/GenBank/DDBJ databases">
        <authorList>
            <person name="Chen W.-M."/>
        </authorList>
    </citation>
    <scope>NUCLEOTIDE SEQUENCE [LARGE SCALE GENOMIC DNA]</scope>
    <source>
        <strain evidence="1 2">H-5</strain>
    </source>
</reference>
<proteinExistence type="predicted"/>